<name>R7QNB4_CHOCR</name>
<dbReference type="Gramene" id="CDF39972">
    <property type="protein sequence ID" value="CDF39972"/>
    <property type="gene ID" value="CHC_T00006928001"/>
</dbReference>
<sequence>MMNGKNTTSRTKKLRRLDISDGIATSNIARDSAPPDRSDCAFIASSKSRRNSDSPLHGCESGIVRP</sequence>
<dbReference type="KEGG" id="ccp:CHC_T00006928001"/>
<evidence type="ECO:0000256" key="1">
    <source>
        <dbReference type="SAM" id="MobiDB-lite"/>
    </source>
</evidence>
<organism evidence="2 3">
    <name type="scientific">Chondrus crispus</name>
    <name type="common">Carrageen Irish moss</name>
    <name type="synonym">Polymorpha crispa</name>
    <dbReference type="NCBI Taxonomy" id="2769"/>
    <lineage>
        <taxon>Eukaryota</taxon>
        <taxon>Rhodophyta</taxon>
        <taxon>Florideophyceae</taxon>
        <taxon>Rhodymeniophycidae</taxon>
        <taxon>Gigartinales</taxon>
        <taxon>Gigartinaceae</taxon>
        <taxon>Chondrus</taxon>
    </lineage>
</organism>
<gene>
    <name evidence="2" type="ORF">CHC_T00006928001</name>
</gene>
<protein>
    <submittedName>
        <fullName evidence="2">Uncharacterized protein</fullName>
    </submittedName>
</protein>
<accession>R7QNB4</accession>
<feature type="region of interest" description="Disordered" evidence="1">
    <location>
        <begin position="1"/>
        <end position="66"/>
    </location>
</feature>
<dbReference type="GeneID" id="17317976"/>
<reference evidence="3" key="1">
    <citation type="journal article" date="2013" name="Proc. Natl. Acad. Sci. U.S.A.">
        <title>Genome structure and metabolic features in the red seaweed Chondrus crispus shed light on evolution of the Archaeplastida.</title>
        <authorList>
            <person name="Collen J."/>
            <person name="Porcel B."/>
            <person name="Carre W."/>
            <person name="Ball S.G."/>
            <person name="Chaparro C."/>
            <person name="Tonon T."/>
            <person name="Barbeyron T."/>
            <person name="Michel G."/>
            <person name="Noel B."/>
            <person name="Valentin K."/>
            <person name="Elias M."/>
            <person name="Artiguenave F."/>
            <person name="Arun A."/>
            <person name="Aury J.M."/>
            <person name="Barbosa-Neto J.F."/>
            <person name="Bothwell J.H."/>
            <person name="Bouget F.Y."/>
            <person name="Brillet L."/>
            <person name="Cabello-Hurtado F."/>
            <person name="Capella-Gutierrez S."/>
            <person name="Charrier B."/>
            <person name="Cladiere L."/>
            <person name="Cock J.M."/>
            <person name="Coelho S.M."/>
            <person name="Colleoni C."/>
            <person name="Czjzek M."/>
            <person name="Da Silva C."/>
            <person name="Delage L."/>
            <person name="Denoeud F."/>
            <person name="Deschamps P."/>
            <person name="Dittami S.M."/>
            <person name="Gabaldon T."/>
            <person name="Gachon C.M."/>
            <person name="Groisillier A."/>
            <person name="Herve C."/>
            <person name="Jabbari K."/>
            <person name="Katinka M."/>
            <person name="Kloareg B."/>
            <person name="Kowalczyk N."/>
            <person name="Labadie K."/>
            <person name="Leblanc C."/>
            <person name="Lopez P.J."/>
            <person name="McLachlan D.H."/>
            <person name="Meslet-Cladiere L."/>
            <person name="Moustafa A."/>
            <person name="Nehr Z."/>
            <person name="Nyvall Collen P."/>
            <person name="Panaud O."/>
            <person name="Partensky F."/>
            <person name="Poulain J."/>
            <person name="Rensing S.A."/>
            <person name="Rousvoal S."/>
            <person name="Samson G."/>
            <person name="Symeonidi A."/>
            <person name="Weissenbach J."/>
            <person name="Zambounis A."/>
            <person name="Wincker P."/>
            <person name="Boyen C."/>
        </authorList>
    </citation>
    <scope>NUCLEOTIDE SEQUENCE [LARGE SCALE GENOMIC DNA]</scope>
    <source>
        <strain evidence="3">cv. Stackhouse</strain>
    </source>
</reference>
<dbReference type="RefSeq" id="XP_005710266.1">
    <property type="nucleotide sequence ID" value="XM_005710209.1"/>
</dbReference>
<dbReference type="Proteomes" id="UP000012073">
    <property type="component" value="Unassembled WGS sequence"/>
</dbReference>
<evidence type="ECO:0000313" key="2">
    <source>
        <dbReference type="EMBL" id="CDF39972.1"/>
    </source>
</evidence>
<keyword evidence="3" id="KW-1185">Reference proteome</keyword>
<evidence type="ECO:0000313" key="3">
    <source>
        <dbReference type="Proteomes" id="UP000012073"/>
    </source>
</evidence>
<dbReference type="EMBL" id="HG002094">
    <property type="protein sequence ID" value="CDF39972.1"/>
    <property type="molecule type" value="Genomic_DNA"/>
</dbReference>
<dbReference type="AlphaFoldDB" id="R7QNB4"/>
<proteinExistence type="predicted"/>